<gene>
    <name evidence="2" type="ORF">COY32_01660</name>
</gene>
<dbReference type="AlphaFoldDB" id="A0A2M7TKW2"/>
<sequence length="116" mass="12823">MKQQTTKSDIFVVLGVFIVLAIMAIALNADSKTNQRTVEIVPSGTTATFMNNMHYYYAHSGPDLVRVSHEVYTTINDEQLIGCQLTLKQHGNLLQVADQIVAQDCSNRNPNADKSP</sequence>
<dbReference type="Proteomes" id="UP000228920">
    <property type="component" value="Unassembled WGS sequence"/>
</dbReference>
<organism evidence="2 3">
    <name type="scientific">candidate division WWE3 bacterium CG_4_10_14_0_2_um_filter_41_14</name>
    <dbReference type="NCBI Taxonomy" id="1975072"/>
    <lineage>
        <taxon>Bacteria</taxon>
        <taxon>Katanobacteria</taxon>
    </lineage>
</organism>
<comment type="caution">
    <text evidence="2">The sequence shown here is derived from an EMBL/GenBank/DDBJ whole genome shotgun (WGS) entry which is preliminary data.</text>
</comment>
<keyword evidence="1" id="KW-1133">Transmembrane helix</keyword>
<protein>
    <submittedName>
        <fullName evidence="2">Uncharacterized protein</fullName>
    </submittedName>
</protein>
<dbReference type="EMBL" id="PFNL01000047">
    <property type="protein sequence ID" value="PIZ47452.1"/>
    <property type="molecule type" value="Genomic_DNA"/>
</dbReference>
<keyword evidence="1" id="KW-0472">Membrane</keyword>
<reference evidence="3" key="1">
    <citation type="submission" date="2017-09" db="EMBL/GenBank/DDBJ databases">
        <title>Depth-based differentiation of microbial function through sediment-hosted aquifers and enrichment of novel symbionts in the deep terrestrial subsurface.</title>
        <authorList>
            <person name="Probst A.J."/>
            <person name="Ladd B."/>
            <person name="Jarett J.K."/>
            <person name="Geller-Mcgrath D.E."/>
            <person name="Sieber C.M.K."/>
            <person name="Emerson J.B."/>
            <person name="Anantharaman K."/>
            <person name="Thomas B.C."/>
            <person name="Malmstrom R."/>
            <person name="Stieglmeier M."/>
            <person name="Klingl A."/>
            <person name="Woyke T."/>
            <person name="Ryan C.M."/>
            <person name="Banfield J.F."/>
        </authorList>
    </citation>
    <scope>NUCLEOTIDE SEQUENCE [LARGE SCALE GENOMIC DNA]</scope>
</reference>
<evidence type="ECO:0000256" key="1">
    <source>
        <dbReference type="SAM" id="Phobius"/>
    </source>
</evidence>
<accession>A0A2M7TKW2</accession>
<keyword evidence="1" id="KW-0812">Transmembrane</keyword>
<name>A0A2M7TKW2_UNCKA</name>
<evidence type="ECO:0000313" key="2">
    <source>
        <dbReference type="EMBL" id="PIZ47452.1"/>
    </source>
</evidence>
<evidence type="ECO:0000313" key="3">
    <source>
        <dbReference type="Proteomes" id="UP000228920"/>
    </source>
</evidence>
<feature type="transmembrane region" description="Helical" evidence="1">
    <location>
        <begin position="12"/>
        <end position="29"/>
    </location>
</feature>
<proteinExistence type="predicted"/>